<gene>
    <name evidence="1" type="ORF">FC44_GL001199</name>
</gene>
<dbReference type="EMBL" id="AZGN01000003">
    <property type="protein sequence ID" value="KRM34488.1"/>
    <property type="molecule type" value="Genomic_DNA"/>
</dbReference>
<protein>
    <submittedName>
        <fullName evidence="1">Uncharacterized protein</fullName>
    </submittedName>
</protein>
<dbReference type="Proteomes" id="UP000051735">
    <property type="component" value="Unassembled WGS sequence"/>
</dbReference>
<evidence type="ECO:0000313" key="2">
    <source>
        <dbReference type="Proteomes" id="UP000051735"/>
    </source>
</evidence>
<organism evidence="1 2">
    <name type="scientific">Lactobacillus intestinalis DSM 6629</name>
    <dbReference type="NCBI Taxonomy" id="1423761"/>
    <lineage>
        <taxon>Bacteria</taxon>
        <taxon>Bacillati</taxon>
        <taxon>Bacillota</taxon>
        <taxon>Bacilli</taxon>
        <taxon>Lactobacillales</taxon>
        <taxon>Lactobacillaceae</taxon>
        <taxon>Lactobacillus</taxon>
    </lineage>
</organism>
<reference evidence="1 2" key="1">
    <citation type="journal article" date="2015" name="Genome Announc.">
        <title>Expanding the biotechnology potential of lactobacilli through comparative genomics of 213 strains and associated genera.</title>
        <authorList>
            <person name="Sun Z."/>
            <person name="Harris H.M."/>
            <person name="McCann A."/>
            <person name="Guo C."/>
            <person name="Argimon S."/>
            <person name="Zhang W."/>
            <person name="Yang X."/>
            <person name="Jeffery I.B."/>
            <person name="Cooney J.C."/>
            <person name="Kagawa T.F."/>
            <person name="Liu W."/>
            <person name="Song Y."/>
            <person name="Salvetti E."/>
            <person name="Wrobel A."/>
            <person name="Rasinkangas P."/>
            <person name="Parkhill J."/>
            <person name="Rea M.C."/>
            <person name="O'Sullivan O."/>
            <person name="Ritari J."/>
            <person name="Douillard F.P."/>
            <person name="Paul Ross R."/>
            <person name="Yang R."/>
            <person name="Briner A.E."/>
            <person name="Felis G.E."/>
            <person name="de Vos W.M."/>
            <person name="Barrangou R."/>
            <person name="Klaenhammer T.R."/>
            <person name="Caufield P.W."/>
            <person name="Cui Y."/>
            <person name="Zhang H."/>
            <person name="O'Toole P.W."/>
        </authorList>
    </citation>
    <scope>NUCLEOTIDE SEQUENCE [LARGE SCALE GENOMIC DNA]</scope>
    <source>
        <strain evidence="1 2">DSM 6629</strain>
    </source>
</reference>
<sequence length="346" mass="40599">MTTLHIITVSGQDVYYIGEIVSEKENWLCIKAIDENDRFSGIHIFRRDCIQILSTGASINYYNALDKANALKTLLPQTDLNSEFFSWRWDLINELFQIILEKEIYVSLELTNGEYYSGKIIYVTPTDLRMQELSYLKLEKQAITLPIKNIVSISVTEFPNYLAKKWNEETNNFLYHQNLVNIYLDYYDDTRENLIIGEIIQENNEKILLGAIDGLGILDSLTVIEKRFIRQINSQNLKYENFIVYESKKNGYFDLYQLLSTTVEILDFSTIIKGMQINQVFSVNGYYFDNQNVGILKKANNRNFKIQNFDNYQLGNESEFEYQDLVSVDLVSSQIKNYNLWFNKQR</sequence>
<accession>A0ABR5PT01</accession>
<keyword evidence="2" id="KW-1185">Reference proteome</keyword>
<comment type="caution">
    <text evidence="1">The sequence shown here is derived from an EMBL/GenBank/DDBJ whole genome shotgun (WGS) entry which is preliminary data.</text>
</comment>
<name>A0ABR5PT01_9LACO</name>
<proteinExistence type="predicted"/>
<evidence type="ECO:0000313" key="1">
    <source>
        <dbReference type="EMBL" id="KRM34488.1"/>
    </source>
</evidence>